<keyword evidence="17" id="KW-1185">Reference proteome</keyword>
<gene>
    <name evidence="16" type="ORF">HYH03_016965</name>
</gene>
<reference evidence="16" key="1">
    <citation type="journal article" date="2020" name="bioRxiv">
        <title>Comparative genomics of Chlamydomonas.</title>
        <authorList>
            <person name="Craig R.J."/>
            <person name="Hasan A.R."/>
            <person name="Ness R.W."/>
            <person name="Keightley P.D."/>
        </authorList>
    </citation>
    <scope>NUCLEOTIDE SEQUENCE</scope>
    <source>
        <strain evidence="16">CCAP 11/70</strain>
    </source>
</reference>
<dbReference type="CDD" id="cd16454">
    <property type="entry name" value="RING-H2_PA-TM-RING"/>
    <property type="match status" value="1"/>
</dbReference>
<keyword evidence="6" id="KW-0479">Metal-binding</keyword>
<evidence type="ECO:0000256" key="9">
    <source>
        <dbReference type="ARBA" id="ARBA00022833"/>
    </source>
</evidence>
<evidence type="ECO:0000256" key="2">
    <source>
        <dbReference type="ARBA" id="ARBA00004141"/>
    </source>
</evidence>
<dbReference type="PANTHER" id="PTHR45977">
    <property type="entry name" value="TARGET OF ERK KINASE MPK-1"/>
    <property type="match status" value="1"/>
</dbReference>
<feature type="compositionally biased region" description="Pro residues" evidence="13">
    <location>
        <begin position="202"/>
        <end position="213"/>
    </location>
</feature>
<dbReference type="GO" id="GO:0016567">
    <property type="term" value="P:protein ubiquitination"/>
    <property type="evidence" value="ECO:0007669"/>
    <property type="project" value="TreeGrafter"/>
</dbReference>
<comment type="caution">
    <text evidence="16">The sequence shown here is derived from an EMBL/GenBank/DDBJ whole genome shotgun (WGS) entry which is preliminary data.</text>
</comment>
<proteinExistence type="predicted"/>
<keyword evidence="10 14" id="KW-1133">Transmembrane helix</keyword>
<dbReference type="PROSITE" id="PS50089">
    <property type="entry name" value="ZF_RING_2"/>
    <property type="match status" value="1"/>
</dbReference>
<dbReference type="InterPro" id="IPR001841">
    <property type="entry name" value="Znf_RING"/>
</dbReference>
<keyword evidence="5 14" id="KW-0812">Transmembrane</keyword>
<name>A0A835XIW8_9CHLO</name>
<comment type="catalytic activity">
    <reaction evidence="1">
        <text>S-ubiquitinyl-[E2 ubiquitin-conjugating enzyme]-L-cysteine + [acceptor protein]-L-lysine = [E2 ubiquitin-conjugating enzyme]-L-cysteine + N(6)-ubiquitinyl-[acceptor protein]-L-lysine.</text>
        <dbReference type="EC" id="2.3.2.27"/>
    </reaction>
</comment>
<dbReference type="SMART" id="SM00184">
    <property type="entry name" value="RING"/>
    <property type="match status" value="1"/>
</dbReference>
<feature type="domain" description="RING-type" evidence="15">
    <location>
        <begin position="290"/>
        <end position="334"/>
    </location>
</feature>
<dbReference type="AlphaFoldDB" id="A0A835XIW8"/>
<accession>A0A835XIW8</accession>
<evidence type="ECO:0000256" key="7">
    <source>
        <dbReference type="ARBA" id="ARBA00022771"/>
    </source>
</evidence>
<dbReference type="OrthoDB" id="1244524at2759"/>
<keyword evidence="8" id="KW-0833">Ubl conjugation pathway</keyword>
<evidence type="ECO:0000256" key="6">
    <source>
        <dbReference type="ARBA" id="ARBA00022723"/>
    </source>
</evidence>
<dbReference type="SUPFAM" id="SSF57850">
    <property type="entry name" value="RING/U-box"/>
    <property type="match status" value="1"/>
</dbReference>
<keyword evidence="7 12" id="KW-0863">Zinc-finger</keyword>
<evidence type="ECO:0000256" key="11">
    <source>
        <dbReference type="ARBA" id="ARBA00023136"/>
    </source>
</evidence>
<evidence type="ECO:0000256" key="8">
    <source>
        <dbReference type="ARBA" id="ARBA00022786"/>
    </source>
</evidence>
<organism evidence="16 17">
    <name type="scientific">Edaphochlamys debaryana</name>
    <dbReference type="NCBI Taxonomy" id="47281"/>
    <lineage>
        <taxon>Eukaryota</taxon>
        <taxon>Viridiplantae</taxon>
        <taxon>Chlorophyta</taxon>
        <taxon>core chlorophytes</taxon>
        <taxon>Chlorophyceae</taxon>
        <taxon>CS clade</taxon>
        <taxon>Chlamydomonadales</taxon>
        <taxon>Chlamydomonadales incertae sedis</taxon>
        <taxon>Edaphochlamys</taxon>
    </lineage>
</organism>
<keyword evidence="4" id="KW-0808">Transferase</keyword>
<feature type="transmembrane region" description="Helical" evidence="14">
    <location>
        <begin position="49"/>
        <end position="77"/>
    </location>
</feature>
<keyword evidence="9" id="KW-0862">Zinc</keyword>
<sequence>MENELPAARESHRQGRWLLRHPAEPGLSEDAVESENGGRSAVSSLTRSLLAFAFILLILGVLPASFVLWGCLMTLIFSLCRVRLHAQQLAIADQEDLDLVPAVSPMGRLRPRSPGPVIRILPGGAGFLMLNADPHTALQRINAQLRQLDEEMGAADYDTLLRLGLHPSAMPPARVPPVSDQDIATLPCHPYKPPRSSQQPQQPQPSTLPPPSAQQPQSAAHSRAGPQAPAPQPAALPGPAACCAGGPHANRAASAGECGSCPTSGRHASSCCGGGEGANGGGVDGSELTCSVCLDTVEEGAIVMTLPCLHQFHASCITPWLRQKGLHASCPMCKTPVFR</sequence>
<protein>
    <recommendedName>
        <fullName evidence="3">RING-type E3 ubiquitin transferase</fullName>
        <ecNumber evidence="3">2.3.2.27</ecNumber>
    </recommendedName>
</protein>
<comment type="subcellular location">
    <subcellularLocation>
        <location evidence="2">Membrane</location>
        <topology evidence="2">Multi-pass membrane protein</topology>
    </subcellularLocation>
</comment>
<evidence type="ECO:0000259" key="15">
    <source>
        <dbReference type="PROSITE" id="PS50089"/>
    </source>
</evidence>
<evidence type="ECO:0000256" key="10">
    <source>
        <dbReference type="ARBA" id="ARBA00022989"/>
    </source>
</evidence>
<evidence type="ECO:0000256" key="3">
    <source>
        <dbReference type="ARBA" id="ARBA00012483"/>
    </source>
</evidence>
<dbReference type="EMBL" id="JAEHOE010000154">
    <property type="protein sequence ID" value="KAG2484230.1"/>
    <property type="molecule type" value="Genomic_DNA"/>
</dbReference>
<evidence type="ECO:0000256" key="14">
    <source>
        <dbReference type="SAM" id="Phobius"/>
    </source>
</evidence>
<dbReference type="GO" id="GO:0006511">
    <property type="term" value="P:ubiquitin-dependent protein catabolic process"/>
    <property type="evidence" value="ECO:0007669"/>
    <property type="project" value="TreeGrafter"/>
</dbReference>
<dbReference type="InterPro" id="IPR013083">
    <property type="entry name" value="Znf_RING/FYVE/PHD"/>
</dbReference>
<dbReference type="Proteomes" id="UP000612055">
    <property type="component" value="Unassembled WGS sequence"/>
</dbReference>
<dbReference type="GO" id="GO:0061630">
    <property type="term" value="F:ubiquitin protein ligase activity"/>
    <property type="evidence" value="ECO:0007669"/>
    <property type="project" value="UniProtKB-EC"/>
</dbReference>
<evidence type="ECO:0000256" key="4">
    <source>
        <dbReference type="ARBA" id="ARBA00022679"/>
    </source>
</evidence>
<evidence type="ECO:0000256" key="5">
    <source>
        <dbReference type="ARBA" id="ARBA00022692"/>
    </source>
</evidence>
<evidence type="ECO:0000256" key="12">
    <source>
        <dbReference type="PROSITE-ProRule" id="PRU00175"/>
    </source>
</evidence>
<evidence type="ECO:0000313" key="16">
    <source>
        <dbReference type="EMBL" id="KAG2484230.1"/>
    </source>
</evidence>
<dbReference type="GO" id="GO:0016020">
    <property type="term" value="C:membrane"/>
    <property type="evidence" value="ECO:0007669"/>
    <property type="project" value="UniProtKB-SubCell"/>
</dbReference>
<dbReference type="PANTHER" id="PTHR45977:SF4">
    <property type="entry name" value="RING-TYPE DOMAIN-CONTAINING PROTEIN"/>
    <property type="match status" value="1"/>
</dbReference>
<evidence type="ECO:0000256" key="13">
    <source>
        <dbReference type="SAM" id="MobiDB-lite"/>
    </source>
</evidence>
<dbReference type="Gene3D" id="3.30.40.10">
    <property type="entry name" value="Zinc/RING finger domain, C3HC4 (zinc finger)"/>
    <property type="match status" value="1"/>
</dbReference>
<feature type="region of interest" description="Disordered" evidence="13">
    <location>
        <begin position="172"/>
        <end position="235"/>
    </location>
</feature>
<evidence type="ECO:0000313" key="17">
    <source>
        <dbReference type="Proteomes" id="UP000612055"/>
    </source>
</evidence>
<dbReference type="GO" id="GO:0008270">
    <property type="term" value="F:zinc ion binding"/>
    <property type="evidence" value="ECO:0007669"/>
    <property type="project" value="UniProtKB-KW"/>
</dbReference>
<dbReference type="Pfam" id="PF13639">
    <property type="entry name" value="zf-RING_2"/>
    <property type="match status" value="1"/>
</dbReference>
<evidence type="ECO:0000256" key="1">
    <source>
        <dbReference type="ARBA" id="ARBA00000900"/>
    </source>
</evidence>
<dbReference type="EC" id="2.3.2.27" evidence="3"/>
<keyword evidence="11 14" id="KW-0472">Membrane</keyword>